<sequence>MSGQPSGQALKGLPPFRTADVPLPDPYPLYRRYREADPVHRAEDAWYLFRHDDVARVLTSRAYGRGALPARLPQECPHLRRTTANWMVFMDPPEHTRVRALVAKAFTPRIVDGLRPRIRQLAAELTAELAATPTADLVDRFAAPFPILVISELLGVPREDRPWFRAQAVDLQQATSSRVARRADAYRLADAAARELEAYFRAELARRRAGRSPNASDLIAAMLDAEERLPLGDDVLVGTCIHLLTAGHETTTNLVAKGLLALFAHPDQLDLVRKRPELLRGAVEELVRYDSPVQMINRWAREDDEIAGRRIPRGDKVTLVLGSANRDPAHFEAPDRLDVHRDARRNTGFGMGIHYCVGAPLARAEAEIGLGELLRGLPRLALADEPVRYADDLVFHGPARMPVRTGAAGAPAGGAG</sequence>
<reference evidence="8" key="2">
    <citation type="submission" date="2020-09" db="EMBL/GenBank/DDBJ databases">
        <authorList>
            <person name="Sun Q."/>
            <person name="Ohkuma M."/>
        </authorList>
    </citation>
    <scope>NUCLEOTIDE SEQUENCE</scope>
    <source>
        <strain evidence="8">JCM 4633</strain>
    </source>
</reference>
<evidence type="ECO:0000256" key="6">
    <source>
        <dbReference type="ARBA" id="ARBA00023033"/>
    </source>
</evidence>
<evidence type="ECO:0000256" key="4">
    <source>
        <dbReference type="ARBA" id="ARBA00023002"/>
    </source>
</evidence>
<dbReference type="InterPro" id="IPR001128">
    <property type="entry name" value="Cyt_P450"/>
</dbReference>
<name>A0A918TQE0_STRCJ</name>
<dbReference type="CDD" id="cd20625">
    <property type="entry name" value="CYP164-like"/>
    <property type="match status" value="1"/>
</dbReference>
<dbReference type="SUPFAM" id="SSF48264">
    <property type="entry name" value="Cytochrome P450"/>
    <property type="match status" value="1"/>
</dbReference>
<keyword evidence="6 7" id="KW-0503">Monooxygenase</keyword>
<evidence type="ECO:0000313" key="9">
    <source>
        <dbReference type="Proteomes" id="UP000646244"/>
    </source>
</evidence>
<dbReference type="PANTHER" id="PTHR46696">
    <property type="entry name" value="P450, PUTATIVE (EUROFUNG)-RELATED"/>
    <property type="match status" value="1"/>
</dbReference>
<reference evidence="8" key="1">
    <citation type="journal article" date="2014" name="Int. J. Syst. Evol. Microbiol.">
        <title>Complete genome sequence of Corynebacterium casei LMG S-19264T (=DSM 44701T), isolated from a smear-ripened cheese.</title>
        <authorList>
            <consortium name="US DOE Joint Genome Institute (JGI-PGF)"/>
            <person name="Walter F."/>
            <person name="Albersmeier A."/>
            <person name="Kalinowski J."/>
            <person name="Ruckert C."/>
        </authorList>
    </citation>
    <scope>NUCLEOTIDE SEQUENCE</scope>
    <source>
        <strain evidence="8">JCM 4633</strain>
    </source>
</reference>
<dbReference type="PRINTS" id="PR00359">
    <property type="entry name" value="BP450"/>
</dbReference>
<protein>
    <submittedName>
        <fullName evidence="8">Cytochrome P450</fullName>
    </submittedName>
</protein>
<keyword evidence="3 7" id="KW-0479">Metal-binding</keyword>
<gene>
    <name evidence="8" type="ORF">GCM10010507_34700</name>
</gene>
<dbReference type="GO" id="GO:0016705">
    <property type="term" value="F:oxidoreductase activity, acting on paired donors, with incorporation or reduction of molecular oxygen"/>
    <property type="evidence" value="ECO:0007669"/>
    <property type="project" value="InterPro"/>
</dbReference>
<dbReference type="Pfam" id="PF00067">
    <property type="entry name" value="p450"/>
    <property type="match status" value="1"/>
</dbReference>
<accession>A0A918TQE0</accession>
<dbReference type="PROSITE" id="PS00086">
    <property type="entry name" value="CYTOCHROME_P450"/>
    <property type="match status" value="1"/>
</dbReference>
<proteinExistence type="inferred from homology"/>
<dbReference type="Proteomes" id="UP000646244">
    <property type="component" value="Unassembled WGS sequence"/>
</dbReference>
<dbReference type="EMBL" id="BMVB01000010">
    <property type="protein sequence ID" value="GHC55308.1"/>
    <property type="molecule type" value="Genomic_DNA"/>
</dbReference>
<evidence type="ECO:0000256" key="5">
    <source>
        <dbReference type="ARBA" id="ARBA00023004"/>
    </source>
</evidence>
<dbReference type="InterPro" id="IPR017972">
    <property type="entry name" value="Cyt_P450_CS"/>
</dbReference>
<dbReference type="PANTHER" id="PTHR46696:SF1">
    <property type="entry name" value="CYTOCHROME P450 YJIB-RELATED"/>
    <property type="match status" value="1"/>
</dbReference>
<evidence type="ECO:0000313" key="8">
    <source>
        <dbReference type="EMBL" id="GHC55308.1"/>
    </source>
</evidence>
<dbReference type="AlphaFoldDB" id="A0A918TQE0"/>
<comment type="caution">
    <text evidence="8">The sequence shown here is derived from an EMBL/GenBank/DDBJ whole genome shotgun (WGS) entry which is preliminary data.</text>
</comment>
<dbReference type="RefSeq" id="WP_190110707.1">
    <property type="nucleotide sequence ID" value="NZ_BMVB01000010.1"/>
</dbReference>
<evidence type="ECO:0000256" key="7">
    <source>
        <dbReference type="RuleBase" id="RU000461"/>
    </source>
</evidence>
<evidence type="ECO:0000256" key="3">
    <source>
        <dbReference type="ARBA" id="ARBA00022723"/>
    </source>
</evidence>
<keyword evidence="2 7" id="KW-0349">Heme</keyword>
<dbReference type="GO" id="GO:0020037">
    <property type="term" value="F:heme binding"/>
    <property type="evidence" value="ECO:0007669"/>
    <property type="project" value="InterPro"/>
</dbReference>
<comment type="similarity">
    <text evidence="1 7">Belongs to the cytochrome P450 family.</text>
</comment>
<dbReference type="GO" id="GO:0004497">
    <property type="term" value="F:monooxygenase activity"/>
    <property type="evidence" value="ECO:0007669"/>
    <property type="project" value="UniProtKB-KW"/>
</dbReference>
<keyword evidence="5 7" id="KW-0408">Iron</keyword>
<dbReference type="InterPro" id="IPR036396">
    <property type="entry name" value="Cyt_P450_sf"/>
</dbReference>
<dbReference type="FunFam" id="1.10.630.10:FF:000018">
    <property type="entry name" value="Cytochrome P450 monooxygenase"/>
    <property type="match status" value="1"/>
</dbReference>
<evidence type="ECO:0000256" key="2">
    <source>
        <dbReference type="ARBA" id="ARBA00022617"/>
    </source>
</evidence>
<dbReference type="InterPro" id="IPR002397">
    <property type="entry name" value="Cyt_P450_B"/>
</dbReference>
<dbReference type="GO" id="GO:0005506">
    <property type="term" value="F:iron ion binding"/>
    <property type="evidence" value="ECO:0007669"/>
    <property type="project" value="InterPro"/>
</dbReference>
<dbReference type="Gene3D" id="1.10.630.10">
    <property type="entry name" value="Cytochrome P450"/>
    <property type="match status" value="1"/>
</dbReference>
<evidence type="ECO:0000256" key="1">
    <source>
        <dbReference type="ARBA" id="ARBA00010617"/>
    </source>
</evidence>
<keyword evidence="4 7" id="KW-0560">Oxidoreductase</keyword>
<organism evidence="8 9">
    <name type="scientific">Streptomyces cinnamoneus</name>
    <name type="common">Streptoverticillium cinnamoneum</name>
    <dbReference type="NCBI Taxonomy" id="53446"/>
    <lineage>
        <taxon>Bacteria</taxon>
        <taxon>Bacillati</taxon>
        <taxon>Actinomycetota</taxon>
        <taxon>Actinomycetes</taxon>
        <taxon>Kitasatosporales</taxon>
        <taxon>Streptomycetaceae</taxon>
        <taxon>Streptomyces</taxon>
        <taxon>Streptomyces cinnamoneus group</taxon>
    </lineage>
</organism>